<dbReference type="AlphaFoldDB" id="A0A0A2LHY0"/>
<proteinExistence type="predicted"/>
<evidence type="ECO:0000313" key="2">
    <source>
        <dbReference type="Proteomes" id="UP000030129"/>
    </source>
</evidence>
<dbReference type="STRING" id="1406840.Q763_16760"/>
<dbReference type="RefSeq" id="WP_035136122.1">
    <property type="nucleotide sequence ID" value="NZ_JRLV01000027.1"/>
</dbReference>
<organism evidence="1 2">
    <name type="scientific">Flavobacterium beibuense F44-8</name>
    <dbReference type="NCBI Taxonomy" id="1406840"/>
    <lineage>
        <taxon>Bacteria</taxon>
        <taxon>Pseudomonadati</taxon>
        <taxon>Bacteroidota</taxon>
        <taxon>Flavobacteriia</taxon>
        <taxon>Flavobacteriales</taxon>
        <taxon>Flavobacteriaceae</taxon>
        <taxon>Flavobacterium</taxon>
    </lineage>
</organism>
<name>A0A0A2LHY0_9FLAO</name>
<protein>
    <submittedName>
        <fullName evidence="1">Uncharacterized protein</fullName>
    </submittedName>
</protein>
<reference evidence="1 2" key="1">
    <citation type="submission" date="2013-09" db="EMBL/GenBank/DDBJ databases">
        <authorList>
            <person name="Zeng Z."/>
            <person name="Chen C."/>
        </authorList>
    </citation>
    <scope>NUCLEOTIDE SEQUENCE [LARGE SCALE GENOMIC DNA]</scope>
    <source>
        <strain evidence="1 2">F44-8</strain>
    </source>
</reference>
<keyword evidence="2" id="KW-1185">Reference proteome</keyword>
<accession>A0A0A2LHY0</accession>
<comment type="caution">
    <text evidence="1">The sequence shown here is derived from an EMBL/GenBank/DDBJ whole genome shotgun (WGS) entry which is preliminary data.</text>
</comment>
<gene>
    <name evidence="1" type="ORF">Q763_16760</name>
</gene>
<sequence length="121" mass="14652">MDKIFLINQELNNFTDTVLEEKFREKNPVYGKVNYYPIFASRLPLFKNILLEEAIDAQNRVVPFFNFIRLSWIPVLCVLDYSDDTHFKLEIIKHIKYHWTANEIDNFKTYIKSRTDWLLLF</sequence>
<dbReference type="EMBL" id="JRLV01000027">
    <property type="protein sequence ID" value="KGO78778.1"/>
    <property type="molecule type" value="Genomic_DNA"/>
</dbReference>
<evidence type="ECO:0000313" key="1">
    <source>
        <dbReference type="EMBL" id="KGO78778.1"/>
    </source>
</evidence>
<dbReference type="Proteomes" id="UP000030129">
    <property type="component" value="Unassembled WGS sequence"/>
</dbReference>
<dbReference type="eggNOG" id="ENOG5032HRR">
    <property type="taxonomic scope" value="Bacteria"/>
</dbReference>